<dbReference type="PROSITE" id="PS00284">
    <property type="entry name" value="SERPIN"/>
    <property type="match status" value="1"/>
</dbReference>
<dbReference type="InterPro" id="IPR042185">
    <property type="entry name" value="Serpin_sf_2"/>
</dbReference>
<reference evidence="6" key="1">
    <citation type="submission" date="2025-08" db="UniProtKB">
        <authorList>
            <consortium name="RefSeq"/>
        </authorList>
    </citation>
    <scope>IDENTIFICATION</scope>
</reference>
<dbReference type="AlphaFoldDB" id="A0A9W2ZBG3"/>
<evidence type="ECO:0000256" key="1">
    <source>
        <dbReference type="ARBA" id="ARBA00009500"/>
    </source>
</evidence>
<dbReference type="SUPFAM" id="SSF56574">
    <property type="entry name" value="Serpins"/>
    <property type="match status" value="1"/>
</dbReference>
<dbReference type="InterPro" id="IPR000215">
    <property type="entry name" value="Serpin_fam"/>
</dbReference>
<dbReference type="Gene3D" id="2.30.39.10">
    <property type="entry name" value="Alpha-1-antitrypsin, domain 1"/>
    <property type="match status" value="1"/>
</dbReference>
<dbReference type="GeneID" id="106053048"/>
<dbReference type="InterPro" id="IPR042178">
    <property type="entry name" value="Serpin_sf_1"/>
</dbReference>
<accession>A0A9W2ZBG3</accession>
<dbReference type="GO" id="GO:0004867">
    <property type="term" value="F:serine-type endopeptidase inhibitor activity"/>
    <property type="evidence" value="ECO:0007669"/>
    <property type="project" value="InterPro"/>
</dbReference>
<evidence type="ECO:0000313" key="5">
    <source>
        <dbReference type="Proteomes" id="UP001165740"/>
    </source>
</evidence>
<dbReference type="PANTHER" id="PTHR11461">
    <property type="entry name" value="SERINE PROTEASE INHIBITOR, SERPIN"/>
    <property type="match status" value="1"/>
</dbReference>
<proteinExistence type="inferred from homology"/>
<evidence type="ECO:0000256" key="3">
    <source>
        <dbReference type="SAM" id="SignalP"/>
    </source>
</evidence>
<feature type="domain" description="Serpin" evidence="4">
    <location>
        <begin position="42"/>
        <end position="401"/>
    </location>
</feature>
<dbReference type="OMA" id="CYCEEST"/>
<keyword evidence="5" id="KW-1185">Reference proteome</keyword>
<dbReference type="InterPro" id="IPR023795">
    <property type="entry name" value="Serpin_CS"/>
</dbReference>
<protein>
    <submittedName>
        <fullName evidence="6">Serpin B6-like</fullName>
    </submittedName>
</protein>
<feature type="signal peptide" evidence="3">
    <location>
        <begin position="1"/>
        <end position="21"/>
    </location>
</feature>
<sequence length="413" mass="47208">MWRKIFFSLLAGCWLAEWSSAHTTSNDTDIQILTNAVSVFSYDLYRRIGVKAVNVIYSPLSAHTVLSLAYMGAKGNTEHQMKNVLRLKDLPSPHEAFHALLHNITEVQDVEVLVANGMWLNPKLKLRPEYQRQVSTLYNAASETIDFKSLGGPERPINEWIANQTKNQITSFMLPSTISQDIQMILINTLFFNGTWESPFDEYLTHKNSFQLSLGNKIDIDFMRQTATYQVKMSAVENVDVIRMPFTNERFAFYIALPKSYSGLRDFEMMIVLQDYERINGLFTDMKTERVDLMLPKFKITTSLNLNRGLKNLGMTDAFGQLANFHGISENQLFLSEVIQKATIEVTEKGTLADAASAVTLSNRLGLLRKPLKFNVDHPFMFFLRDDLNGLILFQGKFTNPTVKESSEDRRRK</sequence>
<dbReference type="GO" id="GO:0005615">
    <property type="term" value="C:extracellular space"/>
    <property type="evidence" value="ECO:0007669"/>
    <property type="project" value="InterPro"/>
</dbReference>
<gene>
    <name evidence="6" type="primary">LOC106053048</name>
</gene>
<dbReference type="SMART" id="SM00093">
    <property type="entry name" value="SERPIN"/>
    <property type="match status" value="1"/>
</dbReference>
<dbReference type="PANTHER" id="PTHR11461:SF211">
    <property type="entry name" value="GH10112P-RELATED"/>
    <property type="match status" value="1"/>
</dbReference>
<keyword evidence="3" id="KW-0732">Signal</keyword>
<dbReference type="OrthoDB" id="1063785at2759"/>
<organism evidence="5 6">
    <name type="scientific">Biomphalaria glabrata</name>
    <name type="common">Bloodfluke planorb</name>
    <name type="synonym">Freshwater snail</name>
    <dbReference type="NCBI Taxonomy" id="6526"/>
    <lineage>
        <taxon>Eukaryota</taxon>
        <taxon>Metazoa</taxon>
        <taxon>Spiralia</taxon>
        <taxon>Lophotrochozoa</taxon>
        <taxon>Mollusca</taxon>
        <taxon>Gastropoda</taxon>
        <taxon>Heterobranchia</taxon>
        <taxon>Euthyneura</taxon>
        <taxon>Panpulmonata</taxon>
        <taxon>Hygrophila</taxon>
        <taxon>Lymnaeoidea</taxon>
        <taxon>Planorbidae</taxon>
        <taxon>Biomphalaria</taxon>
    </lineage>
</organism>
<feature type="chain" id="PRO_5040812380" evidence="3">
    <location>
        <begin position="22"/>
        <end position="413"/>
    </location>
</feature>
<evidence type="ECO:0000313" key="6">
    <source>
        <dbReference type="RefSeq" id="XP_055872254.1"/>
    </source>
</evidence>
<evidence type="ECO:0000256" key="2">
    <source>
        <dbReference type="RuleBase" id="RU000411"/>
    </source>
</evidence>
<evidence type="ECO:0000259" key="4">
    <source>
        <dbReference type="SMART" id="SM00093"/>
    </source>
</evidence>
<comment type="similarity">
    <text evidence="1 2">Belongs to the serpin family.</text>
</comment>
<dbReference type="InterPro" id="IPR036186">
    <property type="entry name" value="Serpin_sf"/>
</dbReference>
<dbReference type="Gene3D" id="3.30.497.10">
    <property type="entry name" value="Antithrombin, subunit I, domain 2"/>
    <property type="match status" value="1"/>
</dbReference>
<dbReference type="RefSeq" id="XP_055872254.1">
    <property type="nucleotide sequence ID" value="XM_056016279.1"/>
</dbReference>
<dbReference type="Pfam" id="PF00079">
    <property type="entry name" value="Serpin"/>
    <property type="match status" value="1"/>
</dbReference>
<dbReference type="InterPro" id="IPR023796">
    <property type="entry name" value="Serpin_dom"/>
</dbReference>
<name>A0A9W2ZBG3_BIOGL</name>
<dbReference type="Proteomes" id="UP001165740">
    <property type="component" value="Chromosome 17"/>
</dbReference>